<dbReference type="PANTHER" id="PTHR46006:SF8">
    <property type="entry name" value="DH DOMAIN-CONTAINING PROTEIN"/>
    <property type="match status" value="1"/>
</dbReference>
<evidence type="ECO:0000256" key="1">
    <source>
        <dbReference type="ARBA" id="ARBA00004496"/>
    </source>
</evidence>
<dbReference type="Gene3D" id="1.20.900.10">
    <property type="entry name" value="Dbl homology (DH) domain"/>
    <property type="match status" value="1"/>
</dbReference>
<accession>A0AA39KU52</accession>
<evidence type="ECO:0000259" key="3">
    <source>
        <dbReference type="PROSITE" id="PS50010"/>
    </source>
</evidence>
<dbReference type="CDD" id="cd00160">
    <property type="entry name" value="RhoGEF"/>
    <property type="match status" value="1"/>
</dbReference>
<dbReference type="Proteomes" id="UP001168990">
    <property type="component" value="Unassembled WGS sequence"/>
</dbReference>
<dbReference type="InterPro" id="IPR011993">
    <property type="entry name" value="PH-like_dom_sf"/>
</dbReference>
<dbReference type="PANTHER" id="PTHR46006">
    <property type="entry name" value="RHO GUANINE NUCLEOTIDE EXCHANGE FACTOR AT 64C, ISOFORM A"/>
    <property type="match status" value="1"/>
</dbReference>
<dbReference type="EMBL" id="JAQQBS010000002">
    <property type="protein sequence ID" value="KAK0174023.1"/>
    <property type="molecule type" value="Genomic_DNA"/>
</dbReference>
<dbReference type="InterPro" id="IPR000219">
    <property type="entry name" value="DH_dom"/>
</dbReference>
<dbReference type="PROSITE" id="PS50010">
    <property type="entry name" value="DH_2"/>
    <property type="match status" value="1"/>
</dbReference>
<dbReference type="GO" id="GO:0005085">
    <property type="term" value="F:guanyl-nucleotide exchange factor activity"/>
    <property type="evidence" value="ECO:0007669"/>
    <property type="project" value="InterPro"/>
</dbReference>
<evidence type="ECO:0000256" key="2">
    <source>
        <dbReference type="ARBA" id="ARBA00022490"/>
    </source>
</evidence>
<dbReference type="SUPFAM" id="SSF48065">
    <property type="entry name" value="DBL homology domain (DH-domain)"/>
    <property type="match status" value="1"/>
</dbReference>
<evidence type="ECO:0000313" key="4">
    <source>
        <dbReference type="EMBL" id="KAK0174023.1"/>
    </source>
</evidence>
<keyword evidence="2" id="KW-0963">Cytoplasm</keyword>
<dbReference type="Pfam" id="PF00621">
    <property type="entry name" value="RhoGEF"/>
    <property type="match status" value="1"/>
</dbReference>
<dbReference type="SMART" id="SM00325">
    <property type="entry name" value="RhoGEF"/>
    <property type="match status" value="1"/>
</dbReference>
<dbReference type="GO" id="GO:0005737">
    <property type="term" value="C:cytoplasm"/>
    <property type="evidence" value="ECO:0007669"/>
    <property type="project" value="UniProtKB-SubCell"/>
</dbReference>
<reference evidence="4" key="1">
    <citation type="journal article" date="2023" name="bioRxiv">
        <title>Scaffold-level genome assemblies of two parasitoid biocontrol wasps reveal the parthenogenesis mechanism and an associated novel virus.</title>
        <authorList>
            <person name="Inwood S."/>
            <person name="Skelly J."/>
            <person name="Guhlin J."/>
            <person name="Harrop T."/>
            <person name="Goldson S."/>
            <person name="Dearden P."/>
        </authorList>
    </citation>
    <scope>NUCLEOTIDE SEQUENCE</scope>
    <source>
        <strain evidence="4">Irish</strain>
        <tissue evidence="4">Whole body</tissue>
    </source>
</reference>
<dbReference type="Gene3D" id="2.30.29.30">
    <property type="entry name" value="Pleckstrin-homology domain (PH domain)/Phosphotyrosine-binding domain (PTB)"/>
    <property type="match status" value="1"/>
</dbReference>
<proteinExistence type="predicted"/>
<dbReference type="InterPro" id="IPR035899">
    <property type="entry name" value="DBL_dom_sf"/>
</dbReference>
<gene>
    <name evidence="4" type="ORF">PV328_007143</name>
</gene>
<keyword evidence="5" id="KW-1185">Reference proteome</keyword>
<evidence type="ECO:0000313" key="5">
    <source>
        <dbReference type="Proteomes" id="UP001168990"/>
    </source>
</evidence>
<dbReference type="AlphaFoldDB" id="A0AA39KU52"/>
<comment type="subcellular location">
    <subcellularLocation>
        <location evidence="1">Cytoplasm</location>
    </subcellularLocation>
</comment>
<comment type="caution">
    <text evidence="4">The sequence shown here is derived from an EMBL/GenBank/DDBJ whole genome shotgun (WGS) entry which is preliminary data.</text>
</comment>
<name>A0AA39KU52_9HYME</name>
<dbReference type="InterPro" id="IPR051480">
    <property type="entry name" value="Endocytic_GEF_Adapter"/>
</dbReference>
<organism evidence="4 5">
    <name type="scientific">Microctonus aethiopoides</name>
    <dbReference type="NCBI Taxonomy" id="144406"/>
    <lineage>
        <taxon>Eukaryota</taxon>
        <taxon>Metazoa</taxon>
        <taxon>Ecdysozoa</taxon>
        <taxon>Arthropoda</taxon>
        <taxon>Hexapoda</taxon>
        <taxon>Insecta</taxon>
        <taxon>Pterygota</taxon>
        <taxon>Neoptera</taxon>
        <taxon>Endopterygota</taxon>
        <taxon>Hymenoptera</taxon>
        <taxon>Apocrita</taxon>
        <taxon>Ichneumonoidea</taxon>
        <taxon>Braconidae</taxon>
        <taxon>Euphorinae</taxon>
        <taxon>Microctonus</taxon>
    </lineage>
</organism>
<reference evidence="4" key="2">
    <citation type="submission" date="2023-03" db="EMBL/GenBank/DDBJ databases">
        <authorList>
            <person name="Inwood S.N."/>
            <person name="Skelly J.G."/>
            <person name="Guhlin J."/>
            <person name="Harrop T.W.R."/>
            <person name="Goldson S.G."/>
            <person name="Dearden P.K."/>
        </authorList>
    </citation>
    <scope>NUCLEOTIDE SEQUENCE</scope>
    <source>
        <strain evidence="4">Irish</strain>
        <tissue evidence="4">Whole body</tissue>
    </source>
</reference>
<protein>
    <recommendedName>
        <fullName evidence="3">DH domain-containing protein</fullName>
    </recommendedName>
</protein>
<feature type="domain" description="DH" evidence="3">
    <location>
        <begin position="144"/>
        <end position="326"/>
    </location>
</feature>
<dbReference type="SUPFAM" id="SSF50729">
    <property type="entry name" value="PH domain-like"/>
    <property type="match status" value="1"/>
</dbReference>
<sequence length="491" mass="56796">MKMTDEFDENLDETFQEPKRKFWQRSSRKRTKSDVISVSSMDISLDSTIMKRKKRKTLTEFASNLLSGSTSGNRLSNALQRSFGFQANTTISIIDETDADSGPSHRTRSKCERVGNLKIHSWATDIASYSSDSMKKNLSRTDVQRQEAIYELYCGENVLLNDLQVLKEYYYEPIQSTDIFNQSELRTIFGDLDMLIHVHTKLRDDLAELRDSAGFTSMIGPTLLEWLPTLTEPYVERCRSQIMARHLLETKRARSKKFQEFLKSKTESSHTIDLWTYLDVARSRIVKYPLLINEILRRTSSTHEDHAMLAEVSLMFSKLLKKIDRAMGDAECELAQSKIMIKAEYDSEGCIKAATELITEGQMKDSRGLKLYCFLFDTCLALTRRVVKSRSKSYNLTHSVIPKDQLQIDTDCDDVYGIKIANHLLFVKDEHDKRHWVDAFDKANKITNIKIMNRENSSDVDKKLEDDELPIPKVLREKHFPIKRTARERPI</sequence>
<dbReference type="GO" id="GO:0035025">
    <property type="term" value="P:positive regulation of Rho protein signal transduction"/>
    <property type="evidence" value="ECO:0007669"/>
    <property type="project" value="TreeGrafter"/>
</dbReference>